<dbReference type="InterPro" id="IPR033479">
    <property type="entry name" value="dCache_1"/>
</dbReference>
<dbReference type="Pfam" id="PF00672">
    <property type="entry name" value="HAMP"/>
    <property type="match status" value="1"/>
</dbReference>
<comment type="caution">
    <text evidence="9">The sequence shown here is derived from an EMBL/GenBank/DDBJ whole genome shotgun (WGS) entry which is preliminary data.</text>
</comment>
<dbReference type="SMART" id="SM00331">
    <property type="entry name" value="PP2C_SIG"/>
    <property type="match status" value="1"/>
</dbReference>
<keyword evidence="5 7" id="KW-1133">Transmembrane helix</keyword>
<dbReference type="AlphaFoldDB" id="A0A4R1PY29"/>
<dbReference type="GO" id="GO:0007165">
    <property type="term" value="P:signal transduction"/>
    <property type="evidence" value="ECO:0007669"/>
    <property type="project" value="InterPro"/>
</dbReference>
<feature type="transmembrane region" description="Helical" evidence="7">
    <location>
        <begin position="20"/>
        <end position="46"/>
    </location>
</feature>
<dbReference type="SUPFAM" id="SSF158472">
    <property type="entry name" value="HAMP domain-like"/>
    <property type="match status" value="1"/>
</dbReference>
<proteinExistence type="predicted"/>
<dbReference type="PANTHER" id="PTHR43156:SF9">
    <property type="entry name" value="HAMP DOMAIN-CONTAINING PROTEIN"/>
    <property type="match status" value="1"/>
</dbReference>
<dbReference type="InterPro" id="IPR001932">
    <property type="entry name" value="PPM-type_phosphatase-like_dom"/>
</dbReference>
<keyword evidence="6 7" id="KW-0472">Membrane</keyword>
<evidence type="ECO:0000256" key="3">
    <source>
        <dbReference type="ARBA" id="ARBA00022692"/>
    </source>
</evidence>
<sequence length="677" mass="75738">MRNDTRFSRFRFLLLLAERLPLRLVFSLPFLLQFFLAVMFTGLLLFQSGQDSVQAVLKELRQEILERVEEQVSRHMREPLRLNALNADAWRAELLSITNPVVRDRYFASHIRAFPDAAMTFIGLADGSFYGARRKSNGEIQVVHNNQATGGASWYFRVSDVGDALERQEVYPDFDPRKRPWFEAAKLAGRPVFSEVYRHFVFQEPTVTAVQPIYDASGKLIGVFGVDYLLSWLGTVLSDLPLGASGQVFVTDSEGLLVASSVGKSPFEERNGRMERIRAADSNNEVLRMAVHTVAATVPAVSQAGAYEFKLADQSYFVDVRNYQQNGINWNIYVVLAADDFLSDLRKVANHTAGMISLLIVVIFLLAIWTAGWVTKPIQRLNTAARELAEGRLKLLPDTERRDELGQLSRSFNTMACQVTDLVTNLETRVAERTQDLTVKTEQEERLRKTFYAELSKAGKVQRTMIPADICDERLKLQILYEPCLLVSGDTCGYRWLKEDVLFGYLIDVNGHGASTALQTAAMNVIMQETLQSFSTLSACIADLNKRVAGYFGDDIIIAAFCFEVDFRQHELRYVAAGITEFFADTAKVKGRMKTAGLFLGVSNAANFDVQAIPLLAGDRFCFYSDGIADELDRGMQLTSNGTFIEMVNSVGMVAAEGVSRDDVTAICIELSDKWSV</sequence>
<dbReference type="Gene3D" id="3.60.40.10">
    <property type="entry name" value="PPM-type phosphatase domain"/>
    <property type="match status" value="1"/>
</dbReference>
<dbReference type="PROSITE" id="PS50885">
    <property type="entry name" value="HAMP"/>
    <property type="match status" value="1"/>
</dbReference>
<dbReference type="InterPro" id="IPR029151">
    <property type="entry name" value="Sensor-like_sf"/>
</dbReference>
<dbReference type="SUPFAM" id="SSF81606">
    <property type="entry name" value="PP2C-like"/>
    <property type="match status" value="1"/>
</dbReference>
<evidence type="ECO:0000256" key="1">
    <source>
        <dbReference type="ARBA" id="ARBA00004651"/>
    </source>
</evidence>
<organism evidence="9 10">
    <name type="scientific">Anaerospora hongkongensis</name>
    <dbReference type="NCBI Taxonomy" id="244830"/>
    <lineage>
        <taxon>Bacteria</taxon>
        <taxon>Bacillati</taxon>
        <taxon>Bacillota</taxon>
        <taxon>Negativicutes</taxon>
        <taxon>Selenomonadales</taxon>
        <taxon>Sporomusaceae</taxon>
        <taxon>Anaerospora</taxon>
    </lineage>
</organism>
<evidence type="ECO:0000259" key="8">
    <source>
        <dbReference type="PROSITE" id="PS50885"/>
    </source>
</evidence>
<dbReference type="Pfam" id="PF07228">
    <property type="entry name" value="SpoIIE"/>
    <property type="match status" value="1"/>
</dbReference>
<gene>
    <name evidence="9" type="ORF">EV210_1188</name>
</gene>
<feature type="domain" description="HAMP" evidence="8">
    <location>
        <begin position="372"/>
        <end position="424"/>
    </location>
</feature>
<dbReference type="GO" id="GO:0016791">
    <property type="term" value="F:phosphatase activity"/>
    <property type="evidence" value="ECO:0007669"/>
    <property type="project" value="TreeGrafter"/>
</dbReference>
<protein>
    <submittedName>
        <fullName evidence="9">HAMP domain-containing protein</fullName>
    </submittedName>
</protein>
<keyword evidence="3 7" id="KW-0812">Transmembrane</keyword>
<evidence type="ECO:0000313" key="10">
    <source>
        <dbReference type="Proteomes" id="UP000295063"/>
    </source>
</evidence>
<evidence type="ECO:0000256" key="6">
    <source>
        <dbReference type="ARBA" id="ARBA00023136"/>
    </source>
</evidence>
<comment type="subcellular location">
    <subcellularLocation>
        <location evidence="1">Cell membrane</location>
        <topology evidence="1">Multi-pass membrane protein</topology>
    </subcellularLocation>
</comment>
<dbReference type="Gene3D" id="6.10.340.10">
    <property type="match status" value="1"/>
</dbReference>
<dbReference type="InterPro" id="IPR036457">
    <property type="entry name" value="PPM-type-like_dom_sf"/>
</dbReference>
<evidence type="ECO:0000256" key="4">
    <source>
        <dbReference type="ARBA" id="ARBA00022801"/>
    </source>
</evidence>
<dbReference type="CDD" id="cd06225">
    <property type="entry name" value="HAMP"/>
    <property type="match status" value="1"/>
</dbReference>
<evidence type="ECO:0000256" key="7">
    <source>
        <dbReference type="SAM" id="Phobius"/>
    </source>
</evidence>
<dbReference type="CDD" id="cd12913">
    <property type="entry name" value="PDC1_MCP_like"/>
    <property type="match status" value="1"/>
</dbReference>
<accession>A0A4R1PY29</accession>
<dbReference type="InterPro" id="IPR052016">
    <property type="entry name" value="Bact_Sigma-Reg"/>
</dbReference>
<keyword evidence="4" id="KW-0378">Hydrolase</keyword>
<evidence type="ECO:0000313" key="9">
    <source>
        <dbReference type="EMBL" id="TCL33235.1"/>
    </source>
</evidence>
<dbReference type="Gene3D" id="3.30.450.20">
    <property type="entry name" value="PAS domain"/>
    <property type="match status" value="1"/>
</dbReference>
<evidence type="ECO:0000256" key="5">
    <source>
        <dbReference type="ARBA" id="ARBA00022989"/>
    </source>
</evidence>
<dbReference type="InterPro" id="IPR003660">
    <property type="entry name" value="HAMP_dom"/>
</dbReference>
<dbReference type="SUPFAM" id="SSF103190">
    <property type="entry name" value="Sensory domain-like"/>
    <property type="match status" value="1"/>
</dbReference>
<dbReference type="PANTHER" id="PTHR43156">
    <property type="entry name" value="STAGE II SPORULATION PROTEIN E-RELATED"/>
    <property type="match status" value="1"/>
</dbReference>
<dbReference type="SMART" id="SM00304">
    <property type="entry name" value="HAMP"/>
    <property type="match status" value="1"/>
</dbReference>
<name>A0A4R1PY29_9FIRM</name>
<dbReference type="Pfam" id="PF02743">
    <property type="entry name" value="dCache_1"/>
    <property type="match status" value="1"/>
</dbReference>
<dbReference type="EMBL" id="SLUI01000018">
    <property type="protein sequence ID" value="TCL33235.1"/>
    <property type="molecule type" value="Genomic_DNA"/>
</dbReference>
<feature type="transmembrane region" description="Helical" evidence="7">
    <location>
        <begin position="353"/>
        <end position="374"/>
    </location>
</feature>
<evidence type="ECO:0000256" key="2">
    <source>
        <dbReference type="ARBA" id="ARBA00022475"/>
    </source>
</evidence>
<dbReference type="RefSeq" id="WP_132083111.1">
    <property type="nucleotide sequence ID" value="NZ_SLUI01000018.1"/>
</dbReference>
<dbReference type="Proteomes" id="UP000295063">
    <property type="component" value="Unassembled WGS sequence"/>
</dbReference>
<reference evidence="9 10" key="1">
    <citation type="submission" date="2019-03" db="EMBL/GenBank/DDBJ databases">
        <title>Genomic Encyclopedia of Type Strains, Phase IV (KMG-IV): sequencing the most valuable type-strain genomes for metagenomic binning, comparative biology and taxonomic classification.</title>
        <authorList>
            <person name="Goeker M."/>
        </authorList>
    </citation>
    <scope>NUCLEOTIDE SEQUENCE [LARGE SCALE GENOMIC DNA]</scope>
    <source>
        <strain evidence="9 10">DSM 15969</strain>
    </source>
</reference>
<dbReference type="GO" id="GO:0005886">
    <property type="term" value="C:plasma membrane"/>
    <property type="evidence" value="ECO:0007669"/>
    <property type="project" value="UniProtKB-SubCell"/>
</dbReference>
<dbReference type="OrthoDB" id="311592at2"/>
<keyword evidence="10" id="KW-1185">Reference proteome</keyword>
<keyword evidence="2" id="KW-1003">Cell membrane</keyword>